<reference evidence="8 9" key="3">
    <citation type="journal article" date="2017" name="G3 (Bethesda)">
        <title>Comparative analysis highlights variable genome content of wheat rusts and divergence of the mating loci.</title>
        <authorList>
            <person name="Cuomo C.A."/>
            <person name="Bakkeren G."/>
            <person name="Khalil H.B."/>
            <person name="Panwar V."/>
            <person name="Joly D."/>
            <person name="Linning R."/>
            <person name="Sakthikumar S."/>
            <person name="Song X."/>
            <person name="Adiconis X."/>
            <person name="Fan L."/>
            <person name="Goldberg J.M."/>
            <person name="Levin J.Z."/>
            <person name="Young S."/>
            <person name="Zeng Q."/>
            <person name="Anikster Y."/>
            <person name="Bruce M."/>
            <person name="Wang M."/>
            <person name="Yin C."/>
            <person name="McCallum B."/>
            <person name="Szabo L.J."/>
            <person name="Hulbert S."/>
            <person name="Chen X."/>
            <person name="Fellers J.P."/>
        </authorList>
    </citation>
    <scope>NUCLEOTIDE SEQUENCE</scope>
    <source>
        <strain evidence="9">Isolate 1-1 / race 1 (BBBD)</strain>
        <strain evidence="8">isolate 1-1 / race 1 (BBBD)</strain>
    </source>
</reference>
<dbReference type="VEuPathDB" id="FungiDB:PTTG_27109"/>
<dbReference type="GO" id="GO:0008270">
    <property type="term" value="F:zinc ion binding"/>
    <property type="evidence" value="ECO:0007669"/>
    <property type="project" value="UniProtKB-KW"/>
</dbReference>
<proteinExistence type="predicted"/>
<dbReference type="OrthoDB" id="4961408at2759"/>
<keyword evidence="3" id="KW-0863">Zinc-finger</keyword>
<evidence type="ECO:0000256" key="1">
    <source>
        <dbReference type="ARBA" id="ARBA00004123"/>
    </source>
</evidence>
<dbReference type="InterPro" id="IPR012337">
    <property type="entry name" value="RNaseH-like_sf"/>
</dbReference>
<evidence type="ECO:0000313" key="7">
    <source>
        <dbReference type="EMBL" id="OAV93969.1"/>
    </source>
</evidence>
<evidence type="ECO:0000256" key="4">
    <source>
        <dbReference type="ARBA" id="ARBA00022833"/>
    </source>
</evidence>
<reference evidence="7" key="1">
    <citation type="submission" date="2009-11" db="EMBL/GenBank/DDBJ databases">
        <authorList>
            <consortium name="The Broad Institute Genome Sequencing Platform"/>
            <person name="Ward D."/>
            <person name="Feldgarden M."/>
            <person name="Earl A."/>
            <person name="Young S.K."/>
            <person name="Zeng Q."/>
            <person name="Koehrsen M."/>
            <person name="Alvarado L."/>
            <person name="Berlin A."/>
            <person name="Bochicchio J."/>
            <person name="Borenstein D."/>
            <person name="Chapman S.B."/>
            <person name="Chen Z."/>
            <person name="Engels R."/>
            <person name="Freedman E."/>
            <person name="Gellesch M."/>
            <person name="Goldberg J."/>
            <person name="Griggs A."/>
            <person name="Gujja S."/>
            <person name="Heilman E."/>
            <person name="Heiman D."/>
            <person name="Hepburn T."/>
            <person name="Howarth C."/>
            <person name="Jen D."/>
            <person name="Larson L."/>
            <person name="Lewis B."/>
            <person name="Mehta T."/>
            <person name="Park D."/>
            <person name="Pearson M."/>
            <person name="Roberts A."/>
            <person name="Saif S."/>
            <person name="Shea T."/>
            <person name="Shenoy N."/>
            <person name="Sisk P."/>
            <person name="Stolte C."/>
            <person name="Sykes S."/>
            <person name="Thomson T."/>
            <person name="Walk T."/>
            <person name="White J."/>
            <person name="Yandava C."/>
            <person name="Izard J."/>
            <person name="Baranova O.V."/>
            <person name="Blanton J.M."/>
            <person name="Tanner A.C."/>
            <person name="Dewhirst F.E."/>
            <person name="Haas B."/>
            <person name="Nusbaum C."/>
            <person name="Birren B."/>
        </authorList>
    </citation>
    <scope>NUCLEOTIDE SEQUENCE [LARGE SCALE GENOMIC DNA]</scope>
    <source>
        <strain evidence="7">1-1 BBBD Race 1</strain>
    </source>
</reference>
<sequence>MLNLIAHGILQPFGTQKKSKAAKKTTTVVQDNSDGSGSEVEDLEEYVPQLTQDGAESSSNDEDDESKDELLEQNHEDDAVSLSLDDINNASDQEEYDTYETNGCKQTLAKFCAIAKKLRYSPNSKIEFMQVCRKKGCKTPHNIKQDVQTRWNSTNCQLTSIIWCQAAMHGIKRKCHFKTSYFDLSRDMVDILNPFHEITNQISIHGLACISNIVVFIDQITEHLSTAITAVKYPPALRNASRVGLKITNKYYSLTDSSALYWIAIVLHPSFRDKYFKLLYWEPKWIAEAIRLAREMWVSFTSLNTLILQPQRLWSTLSPGQECLPDLAALPRPKAQTV</sequence>
<evidence type="ECO:0000313" key="9">
    <source>
        <dbReference type="Proteomes" id="UP000005240"/>
    </source>
</evidence>
<reference evidence="8" key="4">
    <citation type="submission" date="2025-05" db="UniProtKB">
        <authorList>
            <consortium name="EnsemblFungi"/>
        </authorList>
    </citation>
    <scope>IDENTIFICATION</scope>
    <source>
        <strain evidence="8">isolate 1-1 / race 1 (BBBD)</strain>
    </source>
</reference>
<gene>
    <name evidence="7" type="ORF">PTTG_27109</name>
</gene>
<keyword evidence="5" id="KW-0539">Nucleus</keyword>
<comment type="subcellular location">
    <subcellularLocation>
        <location evidence="1">Nucleus</location>
    </subcellularLocation>
</comment>
<evidence type="ECO:0000313" key="8">
    <source>
        <dbReference type="EnsemblFungi" id="PTTG_27109-t43_1-p1"/>
    </source>
</evidence>
<dbReference type="EMBL" id="ADAS02000044">
    <property type="protein sequence ID" value="OAV93969.1"/>
    <property type="molecule type" value="Genomic_DNA"/>
</dbReference>
<dbReference type="PANTHER" id="PTHR46481">
    <property type="entry name" value="ZINC FINGER BED DOMAIN-CONTAINING PROTEIN 4"/>
    <property type="match status" value="1"/>
</dbReference>
<dbReference type="InterPro" id="IPR052035">
    <property type="entry name" value="ZnF_BED_domain_contain"/>
</dbReference>
<reference evidence="7" key="2">
    <citation type="submission" date="2016-05" db="EMBL/GenBank/DDBJ databases">
        <title>Comparative analysis highlights variable genome content of wheat rusts and divergence of the mating loci.</title>
        <authorList>
            <person name="Cuomo C.A."/>
            <person name="Bakkeren G."/>
            <person name="Szabo L."/>
            <person name="Khalil H."/>
            <person name="Joly D."/>
            <person name="Goldberg J."/>
            <person name="Young S."/>
            <person name="Zeng Q."/>
            <person name="Fellers J."/>
        </authorList>
    </citation>
    <scope>NUCLEOTIDE SEQUENCE [LARGE SCALE GENOMIC DNA]</scope>
    <source>
        <strain evidence="7">1-1 BBBD Race 1</strain>
    </source>
</reference>
<name>A0A180GNH7_PUCT1</name>
<dbReference type="GO" id="GO:0005634">
    <property type="term" value="C:nucleus"/>
    <property type="evidence" value="ECO:0007669"/>
    <property type="project" value="UniProtKB-SubCell"/>
</dbReference>
<evidence type="ECO:0000256" key="2">
    <source>
        <dbReference type="ARBA" id="ARBA00022723"/>
    </source>
</evidence>
<dbReference type="Proteomes" id="UP000005240">
    <property type="component" value="Unassembled WGS sequence"/>
</dbReference>
<dbReference type="EnsemblFungi" id="PTTG_27109-t43_1">
    <property type="protein sequence ID" value="PTTG_27109-t43_1-p1"/>
    <property type="gene ID" value="PTTG_27109"/>
</dbReference>
<keyword evidence="2" id="KW-0479">Metal-binding</keyword>
<evidence type="ECO:0000256" key="5">
    <source>
        <dbReference type="ARBA" id="ARBA00023242"/>
    </source>
</evidence>
<dbReference type="SUPFAM" id="SSF53098">
    <property type="entry name" value="Ribonuclease H-like"/>
    <property type="match status" value="1"/>
</dbReference>
<keyword evidence="9" id="KW-1185">Reference proteome</keyword>
<dbReference type="PANTHER" id="PTHR46481:SF10">
    <property type="entry name" value="ZINC FINGER BED DOMAIN-CONTAINING PROTEIN 39"/>
    <property type="match status" value="1"/>
</dbReference>
<dbReference type="AlphaFoldDB" id="A0A180GNH7"/>
<accession>A0A180GNH7</accession>
<feature type="region of interest" description="Disordered" evidence="6">
    <location>
        <begin position="15"/>
        <end position="71"/>
    </location>
</feature>
<keyword evidence="4" id="KW-0862">Zinc</keyword>
<organism evidence="7">
    <name type="scientific">Puccinia triticina (isolate 1-1 / race 1 (BBBD))</name>
    <name type="common">Brown leaf rust fungus</name>
    <dbReference type="NCBI Taxonomy" id="630390"/>
    <lineage>
        <taxon>Eukaryota</taxon>
        <taxon>Fungi</taxon>
        <taxon>Dikarya</taxon>
        <taxon>Basidiomycota</taxon>
        <taxon>Pucciniomycotina</taxon>
        <taxon>Pucciniomycetes</taxon>
        <taxon>Pucciniales</taxon>
        <taxon>Pucciniaceae</taxon>
        <taxon>Puccinia</taxon>
    </lineage>
</organism>
<evidence type="ECO:0000256" key="3">
    <source>
        <dbReference type="ARBA" id="ARBA00022771"/>
    </source>
</evidence>
<evidence type="ECO:0000256" key="6">
    <source>
        <dbReference type="SAM" id="MobiDB-lite"/>
    </source>
</evidence>
<evidence type="ECO:0008006" key="10">
    <source>
        <dbReference type="Google" id="ProtNLM"/>
    </source>
</evidence>
<dbReference type="STRING" id="630390.A0A180GNH7"/>
<protein>
    <recommendedName>
        <fullName evidence="10">hAT-like transposase RNase-H fold domain-containing protein</fullName>
    </recommendedName>
</protein>